<keyword evidence="5" id="KW-1278">Translocase</keyword>
<feature type="transmembrane region" description="Helical" evidence="5">
    <location>
        <begin position="78"/>
        <end position="101"/>
    </location>
</feature>
<keyword evidence="5" id="KW-1003">Cell membrane</keyword>
<evidence type="ECO:0000256" key="2">
    <source>
        <dbReference type="ARBA" id="ARBA00022692"/>
    </source>
</evidence>
<evidence type="ECO:0000256" key="5">
    <source>
        <dbReference type="HAMAP-Rule" id="MF_01350"/>
    </source>
</evidence>
<comment type="subcellular location">
    <subcellularLocation>
        <location evidence="5 6">Cell membrane</location>
        <topology evidence="5 6">Multi-pass membrane protein</topology>
    </subcellularLocation>
    <subcellularLocation>
        <location evidence="1">Membrane</location>
        <topology evidence="1">Multi-pass membrane protein</topology>
    </subcellularLocation>
</comment>
<dbReference type="InterPro" id="IPR001694">
    <property type="entry name" value="NADH_UbQ_OxRdtase_su1/FPO"/>
</dbReference>
<keyword evidence="7" id="KW-0560">Oxidoreductase</keyword>
<dbReference type="Pfam" id="PF00146">
    <property type="entry name" value="NADHdh"/>
    <property type="match status" value="1"/>
</dbReference>
<keyword evidence="3 5" id="KW-1133">Transmembrane helix</keyword>
<evidence type="ECO:0000313" key="7">
    <source>
        <dbReference type="EMBL" id="SCM70815.1"/>
    </source>
</evidence>
<keyword evidence="2 5" id="KW-0812">Transmembrane</keyword>
<keyword evidence="5 6" id="KW-0520">NAD</keyword>
<dbReference type="GO" id="GO:0003954">
    <property type="term" value="F:NADH dehydrogenase activity"/>
    <property type="evidence" value="ECO:0007669"/>
    <property type="project" value="TreeGrafter"/>
</dbReference>
<feature type="transmembrane region" description="Helical" evidence="5">
    <location>
        <begin position="193"/>
        <end position="211"/>
    </location>
</feature>
<dbReference type="GO" id="GO:0016655">
    <property type="term" value="F:oxidoreductase activity, acting on NAD(P)H, quinone or similar compound as acceptor"/>
    <property type="evidence" value="ECO:0007669"/>
    <property type="project" value="UniProtKB-UniRule"/>
</dbReference>
<dbReference type="EC" id="7.1.1.-" evidence="5"/>
<comment type="subunit">
    <text evidence="5">NDH-1 is composed of 14 different subunits. Subunits NuoA, H, J, K, L, M, N constitute the membrane sector of the complex.</text>
</comment>
<comment type="similarity">
    <text evidence="5 6">Belongs to the complex I subunit 1 family.</text>
</comment>
<dbReference type="GO" id="GO:0009060">
    <property type="term" value="P:aerobic respiration"/>
    <property type="evidence" value="ECO:0007669"/>
    <property type="project" value="TreeGrafter"/>
</dbReference>
<proteinExistence type="inferred from homology"/>
<sequence length="331" mass="36474">MQLPDPEVLRLIAYLVGFFAFVGLNAAYLVWLERKEAGHIQRRIGPKEVGPFGLFQPLADALKLMSKQVFIPQGADRVLYLVGPVLVMTPAFMSFVTIPYAENLGARNLNVGLLAIFSFASINVLGLLLGAWGSRNKYAIISAARVVSQNVAYEIPMLLVVVSLVMVTGSLNLHDIVITQAGGFWNWNILRLSASPLMPVAFVIFFICMLAETNRAPFDMAEAESELIAGAFTEYGGMGFGVFFMGEYANMVVGSSVLTILFLGGWGCPLGLWPGVHWFLIKLYAVIFTVIWIRWTFPRTTFYGLLNLSWKVLIPIALANLILTSALLKVL</sequence>
<feature type="transmembrane region" description="Helical" evidence="5">
    <location>
        <begin position="113"/>
        <end position="132"/>
    </location>
</feature>
<protein>
    <recommendedName>
        <fullName evidence="5">NADH-quinone oxidoreductase subunit H</fullName>
        <ecNumber evidence="5">7.1.1.-</ecNumber>
    </recommendedName>
    <alternativeName>
        <fullName evidence="5">NADH dehydrogenase I subunit H</fullName>
    </alternativeName>
    <alternativeName>
        <fullName evidence="5">NDH-1 subunit H</fullName>
    </alternativeName>
</protein>
<dbReference type="PANTHER" id="PTHR11432:SF3">
    <property type="entry name" value="NADH-UBIQUINONE OXIDOREDUCTASE CHAIN 1"/>
    <property type="match status" value="1"/>
</dbReference>
<keyword evidence="5" id="KW-0874">Quinone</keyword>
<dbReference type="HAMAP" id="MF_01350">
    <property type="entry name" value="NDH1_NuoH"/>
    <property type="match status" value="1"/>
</dbReference>
<keyword evidence="4 5" id="KW-0472">Membrane</keyword>
<feature type="transmembrane region" description="Helical" evidence="5">
    <location>
        <begin position="12"/>
        <end position="32"/>
    </location>
</feature>
<name>A0A212KZT0_9BACT</name>
<dbReference type="RefSeq" id="WP_179979480.1">
    <property type="nucleotide sequence ID" value="NZ_LT608333.1"/>
</dbReference>
<dbReference type="PANTHER" id="PTHR11432">
    <property type="entry name" value="NADH DEHYDROGENASE SUBUNIT 1"/>
    <property type="match status" value="1"/>
</dbReference>
<feature type="transmembrane region" description="Helical" evidence="5">
    <location>
        <begin position="153"/>
        <end position="173"/>
    </location>
</feature>
<dbReference type="AlphaFoldDB" id="A0A212KZT0"/>
<dbReference type="PROSITE" id="PS00668">
    <property type="entry name" value="COMPLEX1_ND1_2"/>
    <property type="match status" value="1"/>
</dbReference>
<evidence type="ECO:0000256" key="6">
    <source>
        <dbReference type="RuleBase" id="RU000471"/>
    </source>
</evidence>
<organism evidence="7">
    <name type="scientific">uncultured Desulfovibrio sp</name>
    <dbReference type="NCBI Taxonomy" id="167968"/>
    <lineage>
        <taxon>Bacteria</taxon>
        <taxon>Pseudomonadati</taxon>
        <taxon>Thermodesulfobacteriota</taxon>
        <taxon>Desulfovibrionia</taxon>
        <taxon>Desulfovibrionales</taxon>
        <taxon>Desulfovibrionaceae</taxon>
        <taxon>Desulfovibrio</taxon>
        <taxon>environmental samples</taxon>
    </lineage>
</organism>
<dbReference type="EMBL" id="FMJC01000001">
    <property type="protein sequence ID" value="SCM70815.1"/>
    <property type="molecule type" value="Genomic_DNA"/>
</dbReference>
<evidence type="ECO:0000256" key="1">
    <source>
        <dbReference type="ARBA" id="ARBA00004141"/>
    </source>
</evidence>
<dbReference type="PROSITE" id="PS00667">
    <property type="entry name" value="COMPLEX1_ND1_1"/>
    <property type="match status" value="1"/>
</dbReference>
<comment type="function">
    <text evidence="5">NDH-1 shuttles electrons from NADH, via FMN and iron-sulfur (Fe-S) centers, to quinones in the respiratory chain. The immediate electron acceptor for the enzyme in this species is believed to be ubiquinone. Couples the redox reaction to proton translocation (for every two electrons transferred, four hydrogen ions are translocated across the cytoplasmic membrane), and thus conserves the redox energy in a proton gradient. This subunit may bind ubiquinone.</text>
</comment>
<evidence type="ECO:0000256" key="4">
    <source>
        <dbReference type="ARBA" id="ARBA00023136"/>
    </source>
</evidence>
<dbReference type="InterPro" id="IPR018086">
    <property type="entry name" value="NADH_UbQ_OxRdtase_su1_CS"/>
</dbReference>
<evidence type="ECO:0000256" key="3">
    <source>
        <dbReference type="ARBA" id="ARBA00022989"/>
    </source>
</evidence>
<dbReference type="GO" id="GO:0048038">
    <property type="term" value="F:quinone binding"/>
    <property type="evidence" value="ECO:0007669"/>
    <property type="project" value="UniProtKB-KW"/>
</dbReference>
<feature type="transmembrane region" description="Helical" evidence="5">
    <location>
        <begin position="278"/>
        <end position="297"/>
    </location>
</feature>
<feature type="transmembrane region" description="Helical" evidence="5">
    <location>
        <begin position="309"/>
        <end position="328"/>
    </location>
</feature>
<accession>A0A212KZT0</accession>
<feature type="transmembrane region" description="Helical" evidence="5">
    <location>
        <begin position="248"/>
        <end position="266"/>
    </location>
</feature>
<comment type="catalytic activity">
    <reaction evidence="5">
        <text>a quinone + NADH + 5 H(+)(in) = a quinol + NAD(+) + 4 H(+)(out)</text>
        <dbReference type="Rhea" id="RHEA:57888"/>
        <dbReference type="ChEBI" id="CHEBI:15378"/>
        <dbReference type="ChEBI" id="CHEBI:24646"/>
        <dbReference type="ChEBI" id="CHEBI:57540"/>
        <dbReference type="ChEBI" id="CHEBI:57945"/>
        <dbReference type="ChEBI" id="CHEBI:132124"/>
    </reaction>
</comment>
<reference evidence="7" key="1">
    <citation type="submission" date="2016-08" db="EMBL/GenBank/DDBJ databases">
        <authorList>
            <person name="Seilhamer J.J."/>
        </authorList>
    </citation>
    <scope>NUCLEOTIDE SEQUENCE</scope>
    <source>
        <strain evidence="7">86-1</strain>
    </source>
</reference>
<dbReference type="NCBIfam" id="NF004741">
    <property type="entry name" value="PRK06076.1-2"/>
    <property type="match status" value="1"/>
</dbReference>
<keyword evidence="5" id="KW-0830">Ubiquinone</keyword>
<gene>
    <name evidence="5 7" type="primary">nuoH</name>
    <name evidence="7" type="ORF">KL86DES1_10651</name>
</gene>
<dbReference type="GO" id="GO:0005886">
    <property type="term" value="C:plasma membrane"/>
    <property type="evidence" value="ECO:0007669"/>
    <property type="project" value="UniProtKB-SubCell"/>
</dbReference>